<name>A0AAX6E2J0_IRIPA</name>
<dbReference type="PANTHER" id="PTHR22849:SF112">
    <property type="entry name" value="U-BOX DOMAIN-CONTAINING PROTEIN 26"/>
    <property type="match status" value="1"/>
</dbReference>
<evidence type="ECO:0000256" key="2">
    <source>
        <dbReference type="ARBA" id="ARBA00004906"/>
    </source>
</evidence>
<organism evidence="7 8">
    <name type="scientific">Iris pallida</name>
    <name type="common">Sweet iris</name>
    <dbReference type="NCBI Taxonomy" id="29817"/>
    <lineage>
        <taxon>Eukaryota</taxon>
        <taxon>Viridiplantae</taxon>
        <taxon>Streptophyta</taxon>
        <taxon>Embryophyta</taxon>
        <taxon>Tracheophyta</taxon>
        <taxon>Spermatophyta</taxon>
        <taxon>Magnoliopsida</taxon>
        <taxon>Liliopsida</taxon>
        <taxon>Asparagales</taxon>
        <taxon>Iridaceae</taxon>
        <taxon>Iridoideae</taxon>
        <taxon>Irideae</taxon>
        <taxon>Iris</taxon>
    </lineage>
</organism>
<dbReference type="Proteomes" id="UP001140949">
    <property type="component" value="Unassembled WGS sequence"/>
</dbReference>
<evidence type="ECO:0000256" key="5">
    <source>
        <dbReference type="RuleBase" id="RU369093"/>
    </source>
</evidence>
<dbReference type="AlphaFoldDB" id="A0AAX6E2J0"/>
<comment type="catalytic activity">
    <reaction evidence="1 5">
        <text>S-ubiquitinyl-[E2 ubiquitin-conjugating enzyme]-L-cysteine + [acceptor protein]-L-lysine = [E2 ubiquitin-conjugating enzyme]-L-cysteine + N(6)-ubiquitinyl-[acceptor protein]-L-lysine.</text>
        <dbReference type="EC" id="2.3.2.27"/>
    </reaction>
</comment>
<dbReference type="SMART" id="SM00504">
    <property type="entry name" value="Ubox"/>
    <property type="match status" value="1"/>
</dbReference>
<dbReference type="InterPro" id="IPR016024">
    <property type="entry name" value="ARM-type_fold"/>
</dbReference>
<dbReference type="Pfam" id="PF25598">
    <property type="entry name" value="ARM_PUB"/>
    <property type="match status" value="1"/>
</dbReference>
<sequence>MPPASVSVSPLDLSGVQIPHHFRCPISLELMCDPVTVATGQTYDRVSIESWAAAGHTTCPVTRCPLPPDFPLSLIPNHTLRRLIQDWCVSHRSLGVDRIPTPKQPPSPSTLRLLLSRADLPSLRKLRSLAKDSDKNRSLMSTPETRASLIHLSFLDPHSAVSAEAIAVLSLLPLAEQDALSIVQSLDRLSYLADLIGSYATPADLRASAGALLESATSLTRSTETRSAIGSAHGVIQGMVSLIDTTDARSVRIGIRGLFALCLAKENRTRAVAAGAAGVVMRKLQEMTEPEVLVRALAAVELLCRTEEGREAVAGVERAAGILVRAMAVGKERAAEHAAGALVSVVGDSEERQAEAVEAGVVTQLLLMVQGGCSDRAKRKAQLLLKMLRPAWAHYETMVNSDDYYYFQPF</sequence>
<dbReference type="InterPro" id="IPR011989">
    <property type="entry name" value="ARM-like"/>
</dbReference>
<dbReference type="FunFam" id="3.30.40.10:FF:000442">
    <property type="entry name" value="RING-type E3 ubiquitin transferase"/>
    <property type="match status" value="1"/>
</dbReference>
<keyword evidence="3 5" id="KW-0808">Transferase</keyword>
<dbReference type="SUPFAM" id="SSF57850">
    <property type="entry name" value="RING/U-box"/>
    <property type="match status" value="1"/>
</dbReference>
<dbReference type="Pfam" id="PF04564">
    <property type="entry name" value="U-box"/>
    <property type="match status" value="1"/>
</dbReference>
<dbReference type="EMBL" id="JANAVB010040417">
    <property type="protein sequence ID" value="KAJ6798248.1"/>
    <property type="molecule type" value="Genomic_DNA"/>
</dbReference>
<dbReference type="GO" id="GO:0016567">
    <property type="term" value="P:protein ubiquitination"/>
    <property type="evidence" value="ECO:0007669"/>
    <property type="project" value="UniProtKB-UniRule"/>
</dbReference>
<evidence type="ECO:0000256" key="4">
    <source>
        <dbReference type="ARBA" id="ARBA00022786"/>
    </source>
</evidence>
<dbReference type="InterPro" id="IPR013083">
    <property type="entry name" value="Znf_RING/FYVE/PHD"/>
</dbReference>
<dbReference type="GO" id="GO:0061630">
    <property type="term" value="F:ubiquitin protein ligase activity"/>
    <property type="evidence" value="ECO:0007669"/>
    <property type="project" value="UniProtKB-UniRule"/>
</dbReference>
<evidence type="ECO:0000256" key="1">
    <source>
        <dbReference type="ARBA" id="ARBA00000900"/>
    </source>
</evidence>
<keyword evidence="4 5" id="KW-0833">Ubl conjugation pathway</keyword>
<evidence type="ECO:0000259" key="6">
    <source>
        <dbReference type="PROSITE" id="PS51698"/>
    </source>
</evidence>
<dbReference type="InterPro" id="IPR045185">
    <property type="entry name" value="PUB22/23/24-like"/>
</dbReference>
<dbReference type="CDD" id="cd16664">
    <property type="entry name" value="RING-Ubox_PUB"/>
    <property type="match status" value="1"/>
</dbReference>
<dbReference type="InterPro" id="IPR045210">
    <property type="entry name" value="RING-Ubox_PUB"/>
</dbReference>
<dbReference type="PANTHER" id="PTHR22849">
    <property type="entry name" value="WDSAM1 PROTEIN"/>
    <property type="match status" value="1"/>
</dbReference>
<evidence type="ECO:0000256" key="3">
    <source>
        <dbReference type="ARBA" id="ARBA00022679"/>
    </source>
</evidence>
<dbReference type="PROSITE" id="PS51698">
    <property type="entry name" value="U_BOX"/>
    <property type="match status" value="1"/>
</dbReference>
<reference evidence="7" key="1">
    <citation type="journal article" date="2023" name="GigaByte">
        <title>Genome assembly of the bearded iris, Iris pallida Lam.</title>
        <authorList>
            <person name="Bruccoleri R.E."/>
            <person name="Oakeley E.J."/>
            <person name="Faust A.M.E."/>
            <person name="Altorfer M."/>
            <person name="Dessus-Babus S."/>
            <person name="Burckhardt D."/>
            <person name="Oertli M."/>
            <person name="Naumann U."/>
            <person name="Petersen F."/>
            <person name="Wong J."/>
        </authorList>
    </citation>
    <scope>NUCLEOTIDE SEQUENCE</scope>
    <source>
        <strain evidence="7">GSM-AAB239-AS_SAM_17_03QT</strain>
    </source>
</reference>
<proteinExistence type="predicted"/>
<keyword evidence="8" id="KW-1185">Reference proteome</keyword>
<evidence type="ECO:0000313" key="8">
    <source>
        <dbReference type="Proteomes" id="UP001140949"/>
    </source>
</evidence>
<gene>
    <name evidence="7" type="ORF">M6B38_214180</name>
</gene>
<comment type="pathway">
    <text evidence="2 5">Protein modification; protein ubiquitination.</text>
</comment>
<dbReference type="InterPro" id="IPR058678">
    <property type="entry name" value="ARM_PUB"/>
</dbReference>
<comment type="caution">
    <text evidence="7">The sequence shown here is derived from an EMBL/GenBank/DDBJ whole genome shotgun (WGS) entry which is preliminary data.</text>
</comment>
<dbReference type="EC" id="2.3.2.27" evidence="5"/>
<evidence type="ECO:0000313" key="7">
    <source>
        <dbReference type="EMBL" id="KAJ6798248.1"/>
    </source>
</evidence>
<reference evidence="7" key="2">
    <citation type="submission" date="2023-04" db="EMBL/GenBank/DDBJ databases">
        <authorList>
            <person name="Bruccoleri R.E."/>
            <person name="Oakeley E.J."/>
            <person name="Faust A.-M."/>
            <person name="Dessus-Babus S."/>
            <person name="Altorfer M."/>
            <person name="Burckhardt D."/>
            <person name="Oertli M."/>
            <person name="Naumann U."/>
            <person name="Petersen F."/>
            <person name="Wong J."/>
        </authorList>
    </citation>
    <scope>NUCLEOTIDE SEQUENCE</scope>
    <source>
        <strain evidence="7">GSM-AAB239-AS_SAM_17_03QT</strain>
        <tissue evidence="7">Leaf</tissue>
    </source>
</reference>
<feature type="domain" description="U-box" evidence="6">
    <location>
        <begin position="17"/>
        <end position="94"/>
    </location>
</feature>
<accession>A0AAX6E2J0</accession>
<protein>
    <recommendedName>
        <fullName evidence="5 6">U-box domain-containing protein</fullName>
        <ecNumber evidence="5">2.3.2.27</ecNumber>
    </recommendedName>
    <alternativeName>
        <fullName evidence="5">RING-type E3 ubiquitin transferase PUB</fullName>
    </alternativeName>
</protein>
<comment type="function">
    <text evidence="5">Functions as an E3 ubiquitin ligase.</text>
</comment>
<dbReference type="Gene3D" id="1.25.10.10">
    <property type="entry name" value="Leucine-rich Repeat Variant"/>
    <property type="match status" value="1"/>
</dbReference>
<dbReference type="Gene3D" id="3.30.40.10">
    <property type="entry name" value="Zinc/RING finger domain, C3HC4 (zinc finger)"/>
    <property type="match status" value="1"/>
</dbReference>
<dbReference type="InterPro" id="IPR003613">
    <property type="entry name" value="Ubox_domain"/>
</dbReference>
<dbReference type="SUPFAM" id="SSF48371">
    <property type="entry name" value="ARM repeat"/>
    <property type="match status" value="1"/>
</dbReference>